<organism evidence="1">
    <name type="scientific">Ixodes ricinus</name>
    <name type="common">Common tick</name>
    <name type="synonym">Acarus ricinus</name>
    <dbReference type="NCBI Taxonomy" id="34613"/>
    <lineage>
        <taxon>Eukaryota</taxon>
        <taxon>Metazoa</taxon>
        <taxon>Ecdysozoa</taxon>
        <taxon>Arthropoda</taxon>
        <taxon>Chelicerata</taxon>
        <taxon>Arachnida</taxon>
        <taxon>Acari</taxon>
        <taxon>Parasitiformes</taxon>
        <taxon>Ixodida</taxon>
        <taxon>Ixodoidea</taxon>
        <taxon>Ixodidae</taxon>
        <taxon>Ixodinae</taxon>
        <taxon>Ixodes</taxon>
    </lineage>
</organism>
<dbReference type="AlphaFoldDB" id="A0A131Y6C5"/>
<reference evidence="1" key="1">
    <citation type="submission" date="2016-02" db="EMBL/GenBank/DDBJ databases">
        <title>RNAseq analyses of the midgut from blood- or serum-fed Ixodes ricinus ticks.</title>
        <authorList>
            <person name="Perner J."/>
            <person name="Provaznik J."/>
            <person name="Schrenkova J."/>
            <person name="Urbanova V."/>
            <person name="Ribeiro J.M."/>
            <person name="Kopacek P."/>
        </authorList>
    </citation>
    <scope>NUCLEOTIDE SEQUENCE</scope>
    <source>
        <tissue evidence="1">Gut</tissue>
    </source>
</reference>
<evidence type="ECO:0000313" key="1">
    <source>
        <dbReference type="EMBL" id="JAP73606.1"/>
    </source>
</evidence>
<protein>
    <submittedName>
        <fullName evidence="1">Uncharacterized protein</fullName>
    </submittedName>
</protein>
<sequence>MSSMTIVKPGSDCSYIIQKPVCTHESPQYPWFERRQPSFSLNSLPSGTRNTDPAATRVWICMQTVPRRMHKQRDPPLRKTHFVDALFANDVPREEMFTILRFIPSIQRRKSYRRERVAFSVVPFAQERAQVICENNPHARASSPDSAVHQVRNTVQGAFT</sequence>
<accession>A0A131Y6C5</accession>
<name>A0A131Y6C5_IXORI</name>
<proteinExistence type="evidence at transcript level"/>
<dbReference type="EMBL" id="GEFM01002190">
    <property type="protein sequence ID" value="JAP73606.1"/>
    <property type="molecule type" value="mRNA"/>
</dbReference>